<proteinExistence type="predicted"/>
<dbReference type="Proteomes" id="UP000464178">
    <property type="component" value="Chromosome"/>
</dbReference>
<sequence>MMRYTATMVFGLVLVAGASAQPPDPEPVPLPLPAPKPTLAPAPIPLKAPKSVPQPTSQEVADLSKTLRTLTLANLPEPLVKANDGWGKQKEFVVGAVMLRNPKRFGADAPRQMANDGLWRRTTVTARKPADTLNLAIADLVRVDANTANLALDTEMEIDFRVEHQLWKRGIQLYSGETRGHCKAGLKIKAEVVSKSEKLPGSFFPKVTLLIKVTDAKLFHDKIIIDHTAGLDGEDAKAAGDFVLDTVKALKPDLEKQLLDKANAAIMKGAGSKEIKLELDKLLGTAVKK</sequence>
<dbReference type="AlphaFoldDB" id="A0A6P2DE10"/>
<accession>A0A6P2DE10</accession>
<feature type="region of interest" description="Disordered" evidence="1">
    <location>
        <begin position="20"/>
        <end position="58"/>
    </location>
</feature>
<feature type="chain" id="PRO_5026731084" evidence="2">
    <location>
        <begin position="21"/>
        <end position="289"/>
    </location>
</feature>
<dbReference type="EMBL" id="LR593886">
    <property type="protein sequence ID" value="VTR98725.1"/>
    <property type="molecule type" value="Genomic_DNA"/>
</dbReference>
<feature type="signal peptide" evidence="2">
    <location>
        <begin position="1"/>
        <end position="20"/>
    </location>
</feature>
<evidence type="ECO:0000256" key="1">
    <source>
        <dbReference type="SAM" id="MobiDB-lite"/>
    </source>
</evidence>
<protein>
    <submittedName>
        <fullName evidence="3">Uncharacterized protein</fullName>
    </submittedName>
</protein>
<name>A0A6P2DE10_9BACT</name>
<evidence type="ECO:0000313" key="3">
    <source>
        <dbReference type="EMBL" id="VTR98725.1"/>
    </source>
</evidence>
<evidence type="ECO:0000313" key="4">
    <source>
        <dbReference type="Proteomes" id="UP000464178"/>
    </source>
</evidence>
<reference evidence="3 4" key="1">
    <citation type="submission" date="2019-05" db="EMBL/GenBank/DDBJ databases">
        <authorList>
            <consortium name="Science for Life Laboratories"/>
        </authorList>
    </citation>
    <scope>NUCLEOTIDE SEQUENCE [LARGE SCALE GENOMIC DNA]</scope>
    <source>
        <strain evidence="3">Soil9</strain>
    </source>
</reference>
<keyword evidence="4" id="KW-1185">Reference proteome</keyword>
<evidence type="ECO:0000256" key="2">
    <source>
        <dbReference type="SAM" id="SignalP"/>
    </source>
</evidence>
<dbReference type="RefSeq" id="WP_162671680.1">
    <property type="nucleotide sequence ID" value="NZ_LR593886.1"/>
</dbReference>
<dbReference type="KEGG" id="gms:SOIL9_01790"/>
<keyword evidence="2" id="KW-0732">Signal</keyword>
<feature type="compositionally biased region" description="Pro residues" evidence="1">
    <location>
        <begin position="22"/>
        <end position="46"/>
    </location>
</feature>
<organism evidence="3 4">
    <name type="scientific">Gemmata massiliana</name>
    <dbReference type="NCBI Taxonomy" id="1210884"/>
    <lineage>
        <taxon>Bacteria</taxon>
        <taxon>Pseudomonadati</taxon>
        <taxon>Planctomycetota</taxon>
        <taxon>Planctomycetia</taxon>
        <taxon>Gemmatales</taxon>
        <taxon>Gemmataceae</taxon>
        <taxon>Gemmata</taxon>
    </lineage>
</organism>
<gene>
    <name evidence="3" type="ORF">SOIL9_01790</name>
</gene>